<dbReference type="Pfam" id="PF00378">
    <property type="entry name" value="ECH_1"/>
    <property type="match status" value="1"/>
</dbReference>
<evidence type="ECO:0000256" key="2">
    <source>
        <dbReference type="ARBA" id="ARBA00023098"/>
    </source>
</evidence>
<name>A0ABW8HFS3_9ACTN</name>
<protein>
    <submittedName>
        <fullName evidence="4">(3,5-dihydroxyphenyl)acetyl-CoA 1,2-dioxygenase DpgC</fullName>
        <ecNumber evidence="4">1.13.11.80</ecNumber>
    </submittedName>
</protein>
<evidence type="ECO:0000313" key="4">
    <source>
        <dbReference type="EMBL" id="MFJ6039609.1"/>
    </source>
</evidence>
<evidence type="ECO:0000256" key="1">
    <source>
        <dbReference type="ARBA" id="ARBA00005254"/>
    </source>
</evidence>
<dbReference type="RefSeq" id="WP_350890581.1">
    <property type="nucleotide sequence ID" value="NZ_JBEOTR010000009.1"/>
</dbReference>
<sequence>MSGTEEAGRTTARPVAVAAHWSARTPVLSGSLLADAGALRTYTAEAEKLLGDLPAKPGRDPGQQQLATEVIDDQRRLRSAFLELHAERVYEELTGGLREHRTLSELVTAASEAFPGLTPTETQMAAERACATQADKDGREIDQGLFFHWVLRSPQAGPHLMQALLRPTRRARSLLGEFDRTGSLDLGTVRLERVDRAAHLTLCNGRFLNAEDNQLADDLETAVDLALLDDRVEVGVLRGGKMTHPRYQGRRVFCAGINLVDLHQGRISFVDFLLRRELGHLHKLIRGVRVDGAWPRALVEKPWVAAVDSFAIGGGMQVLFAVDHVVAAADSYFSLPAAQEGIVPGMANLRLTALAGGRLSRQVILSGRKLWAREPEAGAVCDEVVDPKMMDASIEAAVARLASPAVVPNRHMINVAEEPVDHLRAYAAEFALEQALRLYSADVIDKVDRFSAGTSRERRTGSGS</sequence>
<comment type="similarity">
    <text evidence="1">Belongs to the enoyl-CoA hydratase/isomerase family.</text>
</comment>
<dbReference type="SUPFAM" id="SSF52096">
    <property type="entry name" value="ClpP/crotonase"/>
    <property type="match status" value="1"/>
</dbReference>
<dbReference type="InterPro" id="IPR029045">
    <property type="entry name" value="ClpP/crotonase-like_dom_sf"/>
</dbReference>
<organism evidence="4 5">
    <name type="scientific">Streptomyces ardesiacus</name>
    <dbReference type="NCBI Taxonomy" id="285564"/>
    <lineage>
        <taxon>Bacteria</taxon>
        <taxon>Bacillati</taxon>
        <taxon>Actinomycetota</taxon>
        <taxon>Actinomycetes</taxon>
        <taxon>Kitasatosporales</taxon>
        <taxon>Streptomycetaceae</taxon>
        <taxon>Streptomyces</taxon>
    </lineage>
</organism>
<dbReference type="InterPro" id="IPR001753">
    <property type="entry name" value="Enoyl-CoA_hydra/iso"/>
</dbReference>
<dbReference type="GO" id="GO:0016491">
    <property type="term" value="F:oxidoreductase activity"/>
    <property type="evidence" value="ECO:0007669"/>
    <property type="project" value="UniProtKB-KW"/>
</dbReference>
<dbReference type="InterPro" id="IPR053482">
    <property type="entry name" value="DPA-CoA_Dioxygenase"/>
</dbReference>
<dbReference type="NCBIfam" id="NF042432">
    <property type="entry name" value="DHPACoAdixog_DpgC"/>
    <property type="match status" value="1"/>
</dbReference>
<dbReference type="PANTHER" id="PTHR11941:SF169">
    <property type="entry name" value="(7AS)-7A-METHYL-1,5-DIOXO-2,3,5,6,7,7A-HEXAHYDRO-1H-INDENE-CARBOXYL-COA HYDROLASE"/>
    <property type="match status" value="1"/>
</dbReference>
<reference evidence="4 5" key="1">
    <citation type="submission" date="2024-10" db="EMBL/GenBank/DDBJ databases">
        <title>The Natural Products Discovery Center: Release of the First 8490 Sequenced Strains for Exploring Actinobacteria Biosynthetic Diversity.</title>
        <authorList>
            <person name="Kalkreuter E."/>
            <person name="Kautsar S.A."/>
            <person name="Yang D."/>
            <person name="Bader C.D."/>
            <person name="Teijaro C.N."/>
            <person name="Fluegel L."/>
            <person name="Davis C.M."/>
            <person name="Simpson J.R."/>
            <person name="Lauterbach L."/>
            <person name="Steele A.D."/>
            <person name="Gui C."/>
            <person name="Meng S."/>
            <person name="Li G."/>
            <person name="Viehrig K."/>
            <person name="Ye F."/>
            <person name="Su P."/>
            <person name="Kiefer A.F."/>
            <person name="Nichols A."/>
            <person name="Cepeda A.J."/>
            <person name="Yan W."/>
            <person name="Fan B."/>
            <person name="Jiang Y."/>
            <person name="Adhikari A."/>
            <person name="Zheng C.-J."/>
            <person name="Schuster L."/>
            <person name="Cowan T.M."/>
            <person name="Smanski M.J."/>
            <person name="Chevrette M.G."/>
            <person name="De Carvalho L.P.S."/>
            <person name="Shen B."/>
        </authorList>
    </citation>
    <scope>NUCLEOTIDE SEQUENCE [LARGE SCALE GENOMIC DNA]</scope>
    <source>
        <strain evidence="4 5">NPDC093086</strain>
    </source>
</reference>
<gene>
    <name evidence="4" type="primary">dpgC</name>
    <name evidence="4" type="ORF">ACIQFM_25520</name>
</gene>
<keyword evidence="3" id="KW-0456">Lyase</keyword>
<keyword evidence="4" id="KW-0560">Oxidoreductase</keyword>
<dbReference type="PANTHER" id="PTHR11941">
    <property type="entry name" value="ENOYL-COA HYDRATASE-RELATED"/>
    <property type="match status" value="1"/>
</dbReference>
<keyword evidence="5" id="KW-1185">Reference proteome</keyword>
<dbReference type="EMBL" id="JBIVPC010000014">
    <property type="protein sequence ID" value="MFJ6039609.1"/>
    <property type="molecule type" value="Genomic_DNA"/>
</dbReference>
<comment type="caution">
    <text evidence="4">The sequence shown here is derived from an EMBL/GenBank/DDBJ whole genome shotgun (WGS) entry which is preliminary data.</text>
</comment>
<dbReference type="Gene3D" id="3.90.226.10">
    <property type="entry name" value="2-enoyl-CoA Hydratase, Chain A, domain 1"/>
    <property type="match status" value="1"/>
</dbReference>
<dbReference type="EC" id="1.13.11.80" evidence="4"/>
<proteinExistence type="inferred from homology"/>
<evidence type="ECO:0000313" key="5">
    <source>
        <dbReference type="Proteomes" id="UP001617907"/>
    </source>
</evidence>
<evidence type="ECO:0000256" key="3">
    <source>
        <dbReference type="ARBA" id="ARBA00023239"/>
    </source>
</evidence>
<accession>A0ABW8HFS3</accession>
<dbReference type="Gene3D" id="1.20.58.1300">
    <property type="match status" value="1"/>
</dbReference>
<dbReference type="CDD" id="cd06558">
    <property type="entry name" value="crotonase-like"/>
    <property type="match status" value="1"/>
</dbReference>
<keyword evidence="2" id="KW-0443">Lipid metabolism</keyword>
<dbReference type="Proteomes" id="UP001617907">
    <property type="component" value="Unassembled WGS sequence"/>
</dbReference>